<organism evidence="2 3">
    <name type="scientific">Candidatus Nitronereus thalassa</name>
    <dbReference type="NCBI Taxonomy" id="3020898"/>
    <lineage>
        <taxon>Bacteria</taxon>
        <taxon>Pseudomonadati</taxon>
        <taxon>Nitrospirota</taxon>
        <taxon>Nitrospiria</taxon>
        <taxon>Nitrospirales</taxon>
        <taxon>Nitrospiraceae</taxon>
        <taxon>Candidatus Nitronereus</taxon>
    </lineage>
</organism>
<evidence type="ECO:0000259" key="1">
    <source>
        <dbReference type="Pfam" id="PF22513"/>
    </source>
</evidence>
<reference evidence="2 3" key="1">
    <citation type="journal article" date="2023" name="ISME J.">
        <title>Cultivation and genomic characterization of novel and ubiquitous marine nitrite-oxidizing bacteria from the Nitrospirales.</title>
        <authorList>
            <person name="Mueller A.J."/>
            <person name="Daebeler A."/>
            <person name="Herbold C.W."/>
            <person name="Kirkegaard R.H."/>
            <person name="Daims H."/>
        </authorList>
    </citation>
    <scope>NUCLEOTIDE SEQUENCE [LARGE SCALE GENOMIC DNA]</scope>
    <source>
        <strain evidence="2 3">EB</strain>
    </source>
</reference>
<evidence type="ECO:0000313" key="3">
    <source>
        <dbReference type="Proteomes" id="UP001250932"/>
    </source>
</evidence>
<comment type="caution">
    <text evidence="2">The sequence shown here is derived from an EMBL/GenBank/DDBJ whole genome shotgun (WGS) entry which is preliminary data.</text>
</comment>
<sequence>MAQVLVRQLNDKIVERLKKRAKENGRSLQSEVKTILEEAVPDYESAWKRIAKLQKTLKQSGRKFSDSATLIREDRDR</sequence>
<dbReference type="GO" id="GO:0003677">
    <property type="term" value="F:DNA binding"/>
    <property type="evidence" value="ECO:0007669"/>
    <property type="project" value="UniProtKB-KW"/>
</dbReference>
<dbReference type="Proteomes" id="UP001250932">
    <property type="component" value="Unassembled WGS sequence"/>
</dbReference>
<dbReference type="InterPro" id="IPR053853">
    <property type="entry name" value="FitA-like_RHH"/>
</dbReference>
<evidence type="ECO:0000313" key="2">
    <source>
        <dbReference type="EMBL" id="MDT7042888.1"/>
    </source>
</evidence>
<dbReference type="Gene3D" id="1.10.1220.10">
    <property type="entry name" value="Met repressor-like"/>
    <property type="match status" value="1"/>
</dbReference>
<dbReference type="Pfam" id="PF22513">
    <property type="entry name" value="FitA-like_RHH"/>
    <property type="match status" value="1"/>
</dbReference>
<dbReference type="InterPro" id="IPR013321">
    <property type="entry name" value="Arc_rbn_hlx_hlx"/>
</dbReference>
<protein>
    <submittedName>
        <fullName evidence="2">Arc family DNA-binding protein</fullName>
    </submittedName>
</protein>
<accession>A0ABU3K927</accession>
<keyword evidence="3" id="KW-1185">Reference proteome</keyword>
<keyword evidence="2" id="KW-0238">DNA-binding</keyword>
<dbReference type="EMBL" id="JAQOUE010000001">
    <property type="protein sequence ID" value="MDT7042888.1"/>
    <property type="molecule type" value="Genomic_DNA"/>
</dbReference>
<name>A0ABU3K927_9BACT</name>
<dbReference type="SUPFAM" id="SSF47598">
    <property type="entry name" value="Ribbon-helix-helix"/>
    <property type="match status" value="1"/>
</dbReference>
<dbReference type="InterPro" id="IPR010985">
    <property type="entry name" value="Ribbon_hlx_hlx"/>
</dbReference>
<feature type="domain" description="Antitoxin FitA-like ribbon-helix-helix" evidence="1">
    <location>
        <begin position="2"/>
        <end position="40"/>
    </location>
</feature>
<dbReference type="RefSeq" id="WP_313833351.1">
    <property type="nucleotide sequence ID" value="NZ_JAQOUE010000001.1"/>
</dbReference>
<gene>
    <name evidence="2" type="ORF">PPG34_11030</name>
</gene>
<proteinExistence type="predicted"/>